<reference evidence="1 2" key="1">
    <citation type="submission" date="2020-04" db="EMBL/GenBank/DDBJ databases">
        <authorList>
            <person name="Wallbank WR R."/>
            <person name="Pardo Diaz C."/>
            <person name="Kozak K."/>
            <person name="Martin S."/>
            <person name="Jiggins C."/>
            <person name="Moest M."/>
            <person name="Warren A I."/>
            <person name="Byers J.R.P. K."/>
            <person name="Montejo-Kovacevich G."/>
            <person name="Yen C E."/>
        </authorList>
    </citation>
    <scope>NUCLEOTIDE SEQUENCE [LARGE SCALE GENOMIC DNA]</scope>
</reference>
<gene>
    <name evidence="1" type="ORF">APLA_LOCUS9650</name>
</gene>
<dbReference type="Proteomes" id="UP000494106">
    <property type="component" value="Unassembled WGS sequence"/>
</dbReference>
<evidence type="ECO:0000313" key="1">
    <source>
        <dbReference type="EMBL" id="CAB3243819.1"/>
    </source>
</evidence>
<accession>A0A8S1AGW2</accession>
<protein>
    <submittedName>
        <fullName evidence="1">Uncharacterized protein</fullName>
    </submittedName>
</protein>
<name>A0A8S1AGW2_ARCPL</name>
<proteinExistence type="predicted"/>
<organism evidence="1 2">
    <name type="scientific">Arctia plantaginis</name>
    <name type="common">Wood tiger moth</name>
    <name type="synonym">Phalaena plantaginis</name>
    <dbReference type="NCBI Taxonomy" id="874455"/>
    <lineage>
        <taxon>Eukaryota</taxon>
        <taxon>Metazoa</taxon>
        <taxon>Ecdysozoa</taxon>
        <taxon>Arthropoda</taxon>
        <taxon>Hexapoda</taxon>
        <taxon>Insecta</taxon>
        <taxon>Pterygota</taxon>
        <taxon>Neoptera</taxon>
        <taxon>Endopterygota</taxon>
        <taxon>Lepidoptera</taxon>
        <taxon>Glossata</taxon>
        <taxon>Ditrysia</taxon>
        <taxon>Noctuoidea</taxon>
        <taxon>Erebidae</taxon>
        <taxon>Arctiinae</taxon>
        <taxon>Arctia</taxon>
    </lineage>
</organism>
<sequence length="109" mass="12812">MLSGHAFSKVIRAHIISFTAIICKNINEYKQFRKVIEDFLVEWPDRSPFTEDCESDNNIQKLTILFTEKLSHLENNGPTAKLWVQYFKLVLIALQFIEAERLEIAFTEY</sequence>
<keyword evidence="2" id="KW-1185">Reference proteome</keyword>
<evidence type="ECO:0000313" key="2">
    <source>
        <dbReference type="Proteomes" id="UP000494106"/>
    </source>
</evidence>
<dbReference type="AlphaFoldDB" id="A0A8S1AGW2"/>
<dbReference type="OrthoDB" id="6753017at2759"/>
<comment type="caution">
    <text evidence="1">The sequence shown here is derived from an EMBL/GenBank/DDBJ whole genome shotgun (WGS) entry which is preliminary data.</text>
</comment>
<dbReference type="EMBL" id="CADEBC010000519">
    <property type="protein sequence ID" value="CAB3243819.1"/>
    <property type="molecule type" value="Genomic_DNA"/>
</dbReference>